<dbReference type="RefSeq" id="WP_089831442.1">
    <property type="nucleotide sequence ID" value="NZ_FNBN01000002.1"/>
</dbReference>
<protein>
    <submittedName>
        <fullName evidence="1">Uncharacterized protein</fullName>
    </submittedName>
</protein>
<accession>A0A1G7NFU7</accession>
<evidence type="ECO:0000313" key="2">
    <source>
        <dbReference type="Proteomes" id="UP000199045"/>
    </source>
</evidence>
<reference evidence="1 2" key="1">
    <citation type="submission" date="2016-10" db="EMBL/GenBank/DDBJ databases">
        <authorList>
            <person name="de Groot N.N."/>
        </authorList>
    </citation>
    <scope>NUCLEOTIDE SEQUENCE [LARGE SCALE GENOMIC DNA]</scope>
    <source>
        <strain evidence="1 2">DSM 527</strain>
    </source>
</reference>
<organism evidence="1 2">
    <name type="scientific">Chitinophaga filiformis</name>
    <name type="common">Myxococcus filiformis</name>
    <name type="synonym">Flexibacter filiformis</name>
    <dbReference type="NCBI Taxonomy" id="104663"/>
    <lineage>
        <taxon>Bacteria</taxon>
        <taxon>Pseudomonadati</taxon>
        <taxon>Bacteroidota</taxon>
        <taxon>Chitinophagia</taxon>
        <taxon>Chitinophagales</taxon>
        <taxon>Chitinophagaceae</taxon>
        <taxon>Chitinophaga</taxon>
    </lineage>
</organism>
<sequence length="78" mass="8880">MERLSLEKETVHVDYTGEGVPESVKNFRPNVFRDGDMYHCILGCDQETAVFGSGHSVEEALLEWDHAYQDKTKKPNHG</sequence>
<evidence type="ECO:0000313" key="1">
    <source>
        <dbReference type="EMBL" id="SDF72948.1"/>
    </source>
</evidence>
<gene>
    <name evidence="1" type="ORF">SAMN04488121_102791</name>
</gene>
<proteinExistence type="predicted"/>
<dbReference type="OrthoDB" id="670987at2"/>
<name>A0A1G7NFU7_CHIFI</name>
<dbReference type="EMBL" id="FNBN01000002">
    <property type="protein sequence ID" value="SDF72948.1"/>
    <property type="molecule type" value="Genomic_DNA"/>
</dbReference>
<dbReference type="Proteomes" id="UP000199045">
    <property type="component" value="Unassembled WGS sequence"/>
</dbReference>
<dbReference type="AlphaFoldDB" id="A0A1G7NFU7"/>
<dbReference type="STRING" id="104663.SAMN04488121_102791"/>